<feature type="transmembrane region" description="Helical" evidence="1">
    <location>
        <begin position="75"/>
        <end position="94"/>
    </location>
</feature>
<evidence type="ECO:0000313" key="2">
    <source>
        <dbReference type="EMBL" id="HEN16170.1"/>
    </source>
</evidence>
<accession>A0A7C2NXV1</accession>
<dbReference type="EMBL" id="DSOK01000334">
    <property type="protein sequence ID" value="HEN16170.1"/>
    <property type="molecule type" value="Genomic_DNA"/>
</dbReference>
<feature type="transmembrane region" description="Helical" evidence="1">
    <location>
        <begin position="196"/>
        <end position="217"/>
    </location>
</feature>
<organism evidence="2">
    <name type="scientific">Schlesneria paludicola</name>
    <dbReference type="NCBI Taxonomy" id="360056"/>
    <lineage>
        <taxon>Bacteria</taxon>
        <taxon>Pseudomonadati</taxon>
        <taxon>Planctomycetota</taxon>
        <taxon>Planctomycetia</taxon>
        <taxon>Planctomycetales</taxon>
        <taxon>Planctomycetaceae</taxon>
        <taxon>Schlesneria</taxon>
    </lineage>
</organism>
<proteinExistence type="predicted"/>
<keyword evidence="1" id="KW-1133">Transmembrane helix</keyword>
<feature type="transmembrane region" description="Helical" evidence="1">
    <location>
        <begin position="318"/>
        <end position="340"/>
    </location>
</feature>
<keyword evidence="1" id="KW-0812">Transmembrane</keyword>
<sequence>MTDDVEPDDDDEIVLTSETIEYVEEPAEPPATEFVYFRKPSALQASWWLFAGGIAALGFAALGFAIALVGRVGQFVLQMMVTGPALVGLALLAASRMAARTPSQITVGPEGLCIDHDRKPREKIPWSDIAWAAVGNAGLTQQKQLLVYDPQGRVLASLGDSFEDFDRLIKQIQRSVAGRQDGAADAVRRQKARRSAVVTAGISLVLTGVAVANYWMASEQARAAALLESDAVPGEAEIVRRFVAPNGVTKRLEYRVTGENGQTATRNAEVTGRYWRSLESATTVPIRYVPAEPAISRLIEGEVESDDLSESPDFMKGLSVVLGCLCALFFAGAALQWFGWDIDLDSRTGKVSIKRFGAGT</sequence>
<evidence type="ECO:0000256" key="1">
    <source>
        <dbReference type="SAM" id="Phobius"/>
    </source>
</evidence>
<keyword evidence="1" id="KW-0472">Membrane</keyword>
<name>A0A7C2NXV1_9PLAN</name>
<protein>
    <recommendedName>
        <fullName evidence="3">DUF3592 domain-containing protein</fullName>
    </recommendedName>
</protein>
<comment type="caution">
    <text evidence="2">The sequence shown here is derived from an EMBL/GenBank/DDBJ whole genome shotgun (WGS) entry which is preliminary data.</text>
</comment>
<dbReference type="AlphaFoldDB" id="A0A7C2NXV1"/>
<gene>
    <name evidence="2" type="ORF">ENQ76_11965</name>
</gene>
<evidence type="ECO:0008006" key="3">
    <source>
        <dbReference type="Google" id="ProtNLM"/>
    </source>
</evidence>
<feature type="transmembrane region" description="Helical" evidence="1">
    <location>
        <begin position="47"/>
        <end position="69"/>
    </location>
</feature>
<reference evidence="2" key="1">
    <citation type="journal article" date="2020" name="mSystems">
        <title>Genome- and Community-Level Interaction Insights into Carbon Utilization and Element Cycling Functions of Hydrothermarchaeota in Hydrothermal Sediment.</title>
        <authorList>
            <person name="Zhou Z."/>
            <person name="Liu Y."/>
            <person name="Xu W."/>
            <person name="Pan J."/>
            <person name="Luo Z.H."/>
            <person name="Li M."/>
        </authorList>
    </citation>
    <scope>NUCLEOTIDE SEQUENCE [LARGE SCALE GENOMIC DNA]</scope>
    <source>
        <strain evidence="2">SpSt-339</strain>
    </source>
</reference>